<dbReference type="Gene3D" id="1.20.120.330">
    <property type="entry name" value="Nucleotidyltransferases domain 2"/>
    <property type="match status" value="2"/>
</dbReference>
<dbReference type="EMBL" id="UINC01001495">
    <property type="protein sequence ID" value="SUZ82188.1"/>
    <property type="molecule type" value="Genomic_DNA"/>
</dbReference>
<evidence type="ECO:0000256" key="4">
    <source>
        <dbReference type="ARBA" id="ARBA00022840"/>
    </source>
</evidence>
<evidence type="ECO:0008006" key="10">
    <source>
        <dbReference type="Google" id="ProtNLM"/>
    </source>
</evidence>
<feature type="domain" description="PII-uridylyltransferase/Glutamine-synthetase adenylyltransferase" evidence="8">
    <location>
        <begin position="398"/>
        <end position="540"/>
    </location>
</feature>
<dbReference type="InterPro" id="IPR023057">
    <property type="entry name" value="GlnE"/>
</dbReference>
<feature type="domain" description="Glutamate-ammonia ligase adenylyltransferase repeated" evidence="7">
    <location>
        <begin position="111"/>
        <end position="374"/>
    </location>
</feature>
<dbReference type="Pfam" id="PF08335">
    <property type="entry name" value="GlnD_UR_UTase"/>
    <property type="match status" value="2"/>
</dbReference>
<dbReference type="GO" id="GO:0005829">
    <property type="term" value="C:cytosol"/>
    <property type="evidence" value="ECO:0007669"/>
    <property type="project" value="TreeGrafter"/>
</dbReference>
<keyword evidence="6" id="KW-0511">Multifunctional enzyme</keyword>
<evidence type="ECO:0000259" key="7">
    <source>
        <dbReference type="Pfam" id="PF03710"/>
    </source>
</evidence>
<evidence type="ECO:0000256" key="2">
    <source>
        <dbReference type="ARBA" id="ARBA00022695"/>
    </source>
</evidence>
<gene>
    <name evidence="9" type="ORF">METZ01_LOCUS35042</name>
</gene>
<feature type="domain" description="PII-uridylyltransferase/Glutamine-synthetase adenylyltransferase" evidence="8">
    <location>
        <begin position="872"/>
        <end position="1016"/>
    </location>
</feature>
<sequence length="1020" mass="116851">VLAPKTISELNVTLNDWINKLFPLPQNTDWQEILRDTSSPFSSASSERLANLLDQCVAVTGISDQLPHFLPVLLSCGTPETALTQLLDFTQAFRISSGRDFNWNRPDTTAFLYIFGRSNFLAIRLKRNPEFADKLLDSPFLLQQKSLEVMETELRKRIKQQPEFSLAEFKNILRRYKYEEYLRITVRDLARLCPFKETLEELSAIAICSLRAALSGITKQELGLNNYPAKLTNPAETGFSGIDTKYAQGSEPEERFPFMILGMGKLGGYELNYSSDVDLIFIHDNEALTGDPEGDYKLRIKAAKILIDVMADVTEEGFLARMDMRLRPGGDRAPLVQSLDEMEFYYSSSGELWERQALIKAVPVAGSVQSGKDFMSMIKPFVFRSLLDEAVLHDVEKVKKRIEEEHIRESFLNVKLGVGGIREIEFFVQTFQLLYGGGKPELRSPATLEVLEKLRDAELIPQRDADTLAKAYLFLRRVEHHLQLREEQQTHTMPSDIEQQQQIARNLAYAEFDIEKARQQLLSDLKDVMGSVRAVFSGLFSHEHLEIEAAIRNCAKIQSFTAEEQQFIELFSQHLAPLMHESTKNKFQRLFEAVSVKIGYYRKLSKHPSSLSRLMRIAETSEMLWNYLLNHLDLLEQLDNSRLEISAEKWAAQLKEKLLCCADNEEDEIDQLRQFKHTITFLLGSAEMEGVLSYERTRIGLTILAEVIVQSAFRLSQKWLTQRYGEVKNKHGESGQFAIIGLGKLGGSELTYFSDLDLIFIHSGEGSTGGENGIGAQEYWIKLIQRFISCLSTMTRTGYAYKLDARLRPSGNAGVLVTPLDIYLKYHEKSQPWEHQALIKGRVIGGTGEAKWFKEVEDGIRSAVYEWIPPEDMNAQIHHLRLRKEQELSGEKENRKNIKVGRGGLLDIEFLTQALQLKYGREYPQLRCPKTMDALLELGELNLLDQEEAQSLRYNYKLLRLIENGLRLIYDESTDLLDFEKVQTETILQLLKHHGYEVSNLRETVEKVAQNVRKIYLKYF</sequence>
<keyword evidence="4" id="KW-0067">ATP-binding</keyword>
<dbReference type="CDD" id="cd05401">
    <property type="entry name" value="NT_GlnE_GlnD_like"/>
    <property type="match status" value="2"/>
</dbReference>
<dbReference type="InterPro" id="IPR043519">
    <property type="entry name" value="NT_sf"/>
</dbReference>
<proteinExistence type="predicted"/>
<keyword evidence="3" id="KW-0547">Nucleotide-binding</keyword>
<keyword evidence="5" id="KW-0460">Magnesium</keyword>
<dbReference type="SUPFAM" id="SSF81301">
    <property type="entry name" value="Nucleotidyltransferase"/>
    <property type="match status" value="2"/>
</dbReference>
<dbReference type="SUPFAM" id="SSF81593">
    <property type="entry name" value="Nucleotidyltransferase substrate binding subunit/domain"/>
    <property type="match status" value="2"/>
</dbReference>
<dbReference type="AlphaFoldDB" id="A0A381QU46"/>
<accession>A0A381QU46</accession>
<dbReference type="GO" id="GO:0005524">
    <property type="term" value="F:ATP binding"/>
    <property type="evidence" value="ECO:0007669"/>
    <property type="project" value="UniProtKB-KW"/>
</dbReference>
<keyword evidence="1" id="KW-0808">Transferase</keyword>
<organism evidence="9">
    <name type="scientific">marine metagenome</name>
    <dbReference type="NCBI Taxonomy" id="408172"/>
    <lineage>
        <taxon>unclassified sequences</taxon>
        <taxon>metagenomes</taxon>
        <taxon>ecological metagenomes</taxon>
    </lineage>
</organism>
<protein>
    <recommendedName>
        <fullName evidence="10">Glutamate-ammonia ligase adenylyltransferase repeated domain-containing protein</fullName>
    </recommendedName>
</protein>
<keyword evidence="2" id="KW-0548">Nucleotidyltransferase</keyword>
<name>A0A381QU46_9ZZZZ</name>
<dbReference type="GO" id="GO:0008882">
    <property type="term" value="F:[glutamate-ammonia-ligase] adenylyltransferase activity"/>
    <property type="evidence" value="ECO:0007669"/>
    <property type="project" value="InterPro"/>
</dbReference>
<evidence type="ECO:0000313" key="9">
    <source>
        <dbReference type="EMBL" id="SUZ82188.1"/>
    </source>
</evidence>
<dbReference type="PANTHER" id="PTHR30621:SF0">
    <property type="entry name" value="BIFUNCTIONAL GLUTAMINE SYNTHETASE ADENYLYLTRANSFERASE_ADENYLYL-REMOVING ENZYME"/>
    <property type="match status" value="1"/>
</dbReference>
<dbReference type="PANTHER" id="PTHR30621">
    <property type="entry name" value="GLUTAMINE SYNTHETASE ADENYLYLTRANSFERASE"/>
    <property type="match status" value="1"/>
</dbReference>
<dbReference type="Gene3D" id="3.30.460.10">
    <property type="entry name" value="Beta Polymerase, domain 2"/>
    <property type="match status" value="2"/>
</dbReference>
<reference evidence="9" key="1">
    <citation type="submission" date="2018-05" db="EMBL/GenBank/DDBJ databases">
        <authorList>
            <person name="Lanie J.A."/>
            <person name="Ng W.-L."/>
            <person name="Kazmierczak K.M."/>
            <person name="Andrzejewski T.M."/>
            <person name="Davidsen T.M."/>
            <person name="Wayne K.J."/>
            <person name="Tettelin H."/>
            <person name="Glass J.I."/>
            <person name="Rusch D."/>
            <person name="Podicherti R."/>
            <person name="Tsui H.-C.T."/>
            <person name="Winkler M.E."/>
        </authorList>
    </citation>
    <scope>NUCLEOTIDE SEQUENCE</scope>
</reference>
<feature type="non-terminal residue" evidence="9">
    <location>
        <position position="1"/>
    </location>
</feature>
<evidence type="ECO:0000256" key="6">
    <source>
        <dbReference type="ARBA" id="ARBA00023268"/>
    </source>
</evidence>
<dbReference type="GO" id="GO:0000820">
    <property type="term" value="P:regulation of glutamine family amino acid metabolic process"/>
    <property type="evidence" value="ECO:0007669"/>
    <property type="project" value="TreeGrafter"/>
</dbReference>
<feature type="domain" description="Glutamate-ammonia ligase adenylyltransferase repeated" evidence="7">
    <location>
        <begin position="612"/>
        <end position="850"/>
    </location>
</feature>
<dbReference type="InterPro" id="IPR013546">
    <property type="entry name" value="PII_UdlTrfase/GS_AdlTrfase"/>
</dbReference>
<dbReference type="Pfam" id="PF03710">
    <property type="entry name" value="GlnE"/>
    <property type="match status" value="2"/>
</dbReference>
<dbReference type="InterPro" id="IPR005190">
    <property type="entry name" value="GlnE_rpt_dom"/>
</dbReference>
<evidence type="ECO:0000256" key="5">
    <source>
        <dbReference type="ARBA" id="ARBA00022842"/>
    </source>
</evidence>
<evidence type="ECO:0000259" key="8">
    <source>
        <dbReference type="Pfam" id="PF08335"/>
    </source>
</evidence>
<evidence type="ECO:0000256" key="1">
    <source>
        <dbReference type="ARBA" id="ARBA00022679"/>
    </source>
</evidence>
<evidence type="ECO:0000256" key="3">
    <source>
        <dbReference type="ARBA" id="ARBA00022741"/>
    </source>
</evidence>